<keyword evidence="2" id="KW-1185">Reference proteome</keyword>
<dbReference type="Proteomes" id="UP000010931">
    <property type="component" value="Unassembled WGS sequence"/>
</dbReference>
<organism evidence="1 2">
    <name type="scientific">Streptomyces turgidiscabies (strain Car8)</name>
    <dbReference type="NCBI Taxonomy" id="698760"/>
    <lineage>
        <taxon>Bacteria</taxon>
        <taxon>Bacillati</taxon>
        <taxon>Actinomycetota</taxon>
        <taxon>Actinomycetes</taxon>
        <taxon>Kitasatosporales</taxon>
        <taxon>Streptomycetaceae</taxon>
        <taxon>Streptomyces</taxon>
    </lineage>
</organism>
<sequence length="74" mass="7997">EGAAQETRPVLAAPVAVRGEPADRLSPVSRPGCLPRVPHVWVILPHRREDALAAPLHCRTTFASGPQRRASSTR</sequence>
<accession>L7F5F3</accession>
<comment type="caution">
    <text evidence="1">The sequence shown here is derived from an EMBL/GenBank/DDBJ whole genome shotgun (WGS) entry which is preliminary data.</text>
</comment>
<dbReference type="AlphaFoldDB" id="L7F5F3"/>
<gene>
    <name evidence="1" type="ORF">STRTUCAR8_07745</name>
</gene>
<proteinExistence type="predicted"/>
<evidence type="ECO:0000313" key="2">
    <source>
        <dbReference type="Proteomes" id="UP000010931"/>
    </source>
</evidence>
<feature type="non-terminal residue" evidence="1">
    <location>
        <position position="1"/>
    </location>
</feature>
<name>L7F5F3_STRT8</name>
<protein>
    <submittedName>
        <fullName evidence="1">Uncharacterized protein</fullName>
    </submittedName>
</protein>
<dbReference type="EMBL" id="AEJB01000344">
    <property type="protein sequence ID" value="ELP66517.1"/>
    <property type="molecule type" value="Genomic_DNA"/>
</dbReference>
<evidence type="ECO:0000313" key="1">
    <source>
        <dbReference type="EMBL" id="ELP66517.1"/>
    </source>
</evidence>
<reference evidence="1 2" key="1">
    <citation type="journal article" date="2011" name="Plasmid">
        <title>Streptomyces turgidiscabies Car8 contains a modular pathogenicity island that shares virulence genes with other actinobacterial plant pathogens.</title>
        <authorList>
            <person name="Huguet-Tapia J.C."/>
            <person name="Badger J.H."/>
            <person name="Loria R."/>
            <person name="Pettis G.S."/>
        </authorList>
    </citation>
    <scope>NUCLEOTIDE SEQUENCE [LARGE SCALE GENOMIC DNA]</scope>
    <source>
        <strain evidence="1 2">Car8</strain>
    </source>
</reference>